<feature type="transmembrane region" description="Helical" evidence="7">
    <location>
        <begin position="12"/>
        <end position="36"/>
    </location>
</feature>
<keyword evidence="5 7" id="KW-0456">Lyase</keyword>
<comment type="function">
    <text evidence="7">Functions as a peptidoglycan terminase that cleaves nascent peptidoglycan strands endolytically to terminate their elongation.</text>
</comment>
<dbReference type="PANTHER" id="PTHR30518:SF2">
    <property type="entry name" value="ENDOLYTIC MUREIN TRANSGLYCOSYLASE"/>
    <property type="match status" value="1"/>
</dbReference>
<dbReference type="eggNOG" id="COG1559">
    <property type="taxonomic scope" value="Bacteria"/>
</dbReference>
<dbReference type="EMBL" id="LT906441">
    <property type="protein sequence ID" value="SNV36194.1"/>
    <property type="molecule type" value="Genomic_DNA"/>
</dbReference>
<dbReference type="Gene3D" id="3.30.160.60">
    <property type="entry name" value="Classic Zinc Finger"/>
    <property type="match status" value="1"/>
</dbReference>
<evidence type="ECO:0000256" key="5">
    <source>
        <dbReference type="ARBA" id="ARBA00023239"/>
    </source>
</evidence>
<keyword evidence="6 7" id="KW-0961">Cell wall biogenesis/degradation</keyword>
<keyword evidence="4 7" id="KW-0472">Membrane</keyword>
<dbReference type="Proteomes" id="UP000215332">
    <property type="component" value="Chromosome 1"/>
</dbReference>
<proteinExistence type="inferred from homology"/>
<feature type="site" description="Important for catalytic activity" evidence="7">
    <location>
        <position position="242"/>
    </location>
</feature>
<dbReference type="InterPro" id="IPR003770">
    <property type="entry name" value="MLTG-like"/>
</dbReference>
<evidence type="ECO:0000313" key="8">
    <source>
        <dbReference type="EMBL" id="SNV36194.1"/>
    </source>
</evidence>
<dbReference type="KEGG" id="cgrn:4412665_01330"/>
<keyword evidence="2 7" id="KW-0812">Transmembrane</keyword>
<evidence type="ECO:0000256" key="3">
    <source>
        <dbReference type="ARBA" id="ARBA00022989"/>
    </source>
</evidence>
<dbReference type="PANTHER" id="PTHR30518">
    <property type="entry name" value="ENDOLYTIC MUREIN TRANSGLYCOSYLASE"/>
    <property type="match status" value="1"/>
</dbReference>
<protein>
    <recommendedName>
        <fullName evidence="7">Endolytic murein transglycosylase</fullName>
        <ecNumber evidence="7">4.2.2.29</ecNumber>
    </recommendedName>
    <alternativeName>
        <fullName evidence="7">Peptidoglycan lytic transglycosylase</fullName>
    </alternativeName>
    <alternativeName>
        <fullName evidence="7">Peptidoglycan polymerization terminase</fullName>
    </alternativeName>
</protein>
<evidence type="ECO:0000313" key="9">
    <source>
        <dbReference type="Proteomes" id="UP000215332"/>
    </source>
</evidence>
<gene>
    <name evidence="8" type="primary">yceG</name>
    <name evidence="7" type="synonym">mltG</name>
    <name evidence="8" type="ORF">SAMEA4412665_01330</name>
</gene>
<comment type="catalytic activity">
    <reaction evidence="7">
        <text>a peptidoglycan chain = a peptidoglycan chain with N-acetyl-1,6-anhydromuramyl-[peptide] at the reducing end + a peptidoglycan chain with N-acetylglucosamine at the non-reducing end.</text>
        <dbReference type="EC" id="4.2.2.29"/>
    </reaction>
</comment>
<dbReference type="HAMAP" id="MF_02065">
    <property type="entry name" value="MltG"/>
    <property type="match status" value="1"/>
</dbReference>
<dbReference type="NCBIfam" id="TIGR00247">
    <property type="entry name" value="endolytic transglycosylase MltG"/>
    <property type="match status" value="1"/>
</dbReference>
<dbReference type="AlphaFoldDB" id="A0A239WRD7"/>
<dbReference type="GO" id="GO:0071555">
    <property type="term" value="P:cell wall organization"/>
    <property type="evidence" value="ECO:0007669"/>
    <property type="project" value="UniProtKB-KW"/>
</dbReference>
<dbReference type="GO" id="GO:0005886">
    <property type="term" value="C:plasma membrane"/>
    <property type="evidence" value="ECO:0007669"/>
    <property type="project" value="UniProtKB-SubCell"/>
</dbReference>
<organism evidence="8 9">
    <name type="scientific">Cutibacterium granulosum</name>
    <dbReference type="NCBI Taxonomy" id="33011"/>
    <lineage>
        <taxon>Bacteria</taxon>
        <taxon>Bacillati</taxon>
        <taxon>Actinomycetota</taxon>
        <taxon>Actinomycetes</taxon>
        <taxon>Propionibacteriales</taxon>
        <taxon>Propionibacteriaceae</taxon>
        <taxon>Cutibacterium</taxon>
    </lineage>
</organism>
<dbReference type="CDD" id="cd08010">
    <property type="entry name" value="MltG_like"/>
    <property type="match status" value="1"/>
</dbReference>
<comment type="subcellular location">
    <subcellularLocation>
        <location evidence="7">Cell membrane</location>
        <topology evidence="7">Single-pass membrane protein</topology>
    </subcellularLocation>
</comment>
<dbReference type="RefSeq" id="WP_021105581.1">
    <property type="nucleotide sequence ID" value="NZ_JAWFFS010000069.1"/>
</dbReference>
<evidence type="ECO:0000256" key="7">
    <source>
        <dbReference type="HAMAP-Rule" id="MF_02065"/>
    </source>
</evidence>
<name>A0A239WRD7_9ACTN</name>
<dbReference type="Gene3D" id="3.30.1490.480">
    <property type="entry name" value="Endolytic murein transglycosylase"/>
    <property type="match status" value="1"/>
</dbReference>
<keyword evidence="3 7" id="KW-1133">Transmembrane helix</keyword>
<sequence>MSRNSSDDDPGFWYHFRSAFAVILSFTVILGSIGYVGKKAYDTYISLAYADDYQGAGEEELLVRIPTGASVNEVGEILVEEDVVKSEKAFKEAVRDAPNEVTIQAGQYPLKKHMSAAKAVQVLADPDNIRHARVTLTEGLTMDEQFDLLAKASDLPRKDFETAATKNADKLNLPSWAKNRPEGFLFPDTYEIADNPTAGDILRNQTKQFTKVSDTLNFSGQAQNIKQDPYSALTVASILEREARNPKDMKMVSGIIYNRLSKGMPLQSDATVLYANHAKGKLTTTDKQRAIDSPYNTYKVKGLPPGPISNPGSEAMEAAVTPTKSDYLFWVVTDPDKGTTAYAKTAKEHQANVAKFQQWCQDHKGKC</sequence>
<evidence type="ECO:0000256" key="2">
    <source>
        <dbReference type="ARBA" id="ARBA00022692"/>
    </source>
</evidence>
<evidence type="ECO:0000256" key="4">
    <source>
        <dbReference type="ARBA" id="ARBA00023136"/>
    </source>
</evidence>
<dbReference type="EC" id="4.2.2.29" evidence="7"/>
<dbReference type="Pfam" id="PF02618">
    <property type="entry name" value="YceG"/>
    <property type="match status" value="1"/>
</dbReference>
<reference evidence="8 9" key="1">
    <citation type="submission" date="2017-06" db="EMBL/GenBank/DDBJ databases">
        <authorList>
            <consortium name="Pathogen Informatics"/>
        </authorList>
    </citation>
    <scope>NUCLEOTIDE SEQUENCE [LARGE SCALE GENOMIC DNA]</scope>
    <source>
        <strain evidence="8 9">NCTC11865</strain>
    </source>
</reference>
<dbReference type="GO" id="GO:0008932">
    <property type="term" value="F:lytic endotransglycosylase activity"/>
    <property type="evidence" value="ECO:0007669"/>
    <property type="project" value="UniProtKB-UniRule"/>
</dbReference>
<accession>A0A239WRD7</accession>
<evidence type="ECO:0000256" key="6">
    <source>
        <dbReference type="ARBA" id="ARBA00023316"/>
    </source>
</evidence>
<dbReference type="GO" id="GO:0009252">
    <property type="term" value="P:peptidoglycan biosynthetic process"/>
    <property type="evidence" value="ECO:0007669"/>
    <property type="project" value="UniProtKB-UniRule"/>
</dbReference>
<comment type="similarity">
    <text evidence="7">Belongs to the transglycosylase MltG family.</text>
</comment>
<keyword evidence="1 7" id="KW-1003">Cell membrane</keyword>
<evidence type="ECO:0000256" key="1">
    <source>
        <dbReference type="ARBA" id="ARBA00022475"/>
    </source>
</evidence>